<dbReference type="InterPro" id="IPR011871">
    <property type="entry name" value="Fib_succ_major"/>
</dbReference>
<keyword evidence="1" id="KW-0732">Signal</keyword>
<dbReference type="AlphaFoldDB" id="A0A1G2HE31"/>
<reference evidence="3 4" key="1">
    <citation type="journal article" date="2016" name="Nat. Commun.">
        <title>Thousands of microbial genomes shed light on interconnected biogeochemical processes in an aquifer system.</title>
        <authorList>
            <person name="Anantharaman K."/>
            <person name="Brown C.T."/>
            <person name="Hug L.A."/>
            <person name="Sharon I."/>
            <person name="Castelle C.J."/>
            <person name="Probst A.J."/>
            <person name="Thomas B.C."/>
            <person name="Singh A."/>
            <person name="Wilkins M.J."/>
            <person name="Karaoz U."/>
            <person name="Brodie E.L."/>
            <person name="Williams K.H."/>
            <person name="Hubbard S.S."/>
            <person name="Banfield J.F."/>
        </authorList>
    </citation>
    <scope>NUCLEOTIDE SEQUENCE [LARGE SCALE GENOMIC DNA]</scope>
</reference>
<evidence type="ECO:0000313" key="3">
    <source>
        <dbReference type="EMBL" id="OGZ60735.1"/>
    </source>
</evidence>
<evidence type="ECO:0000259" key="2">
    <source>
        <dbReference type="Pfam" id="PF09603"/>
    </source>
</evidence>
<evidence type="ECO:0000313" key="4">
    <source>
        <dbReference type="Proteomes" id="UP000178835"/>
    </source>
</evidence>
<gene>
    <name evidence="3" type="ORF">A2919_01095</name>
</gene>
<feature type="chain" id="PRO_5009583089" description="Fibrobacter succinogenes major paralogous domain-containing protein" evidence="1">
    <location>
        <begin position="19"/>
        <end position="289"/>
    </location>
</feature>
<name>A0A1G2HE31_9BACT</name>
<dbReference type="EMBL" id="MHOH01000014">
    <property type="protein sequence ID" value="OGZ60735.1"/>
    <property type="molecule type" value="Genomic_DNA"/>
</dbReference>
<accession>A0A1G2HE31</accession>
<proteinExistence type="predicted"/>
<comment type="caution">
    <text evidence="3">The sequence shown here is derived from an EMBL/GenBank/DDBJ whole genome shotgun (WGS) entry which is preliminary data.</text>
</comment>
<organism evidence="3 4">
    <name type="scientific">Candidatus Spechtbacteria bacterium RIFCSPLOWO2_01_FULL_43_12</name>
    <dbReference type="NCBI Taxonomy" id="1802162"/>
    <lineage>
        <taxon>Bacteria</taxon>
        <taxon>Candidatus Spechtiibacteriota</taxon>
    </lineage>
</organism>
<dbReference type="Proteomes" id="UP000178835">
    <property type="component" value="Unassembled WGS sequence"/>
</dbReference>
<feature type="domain" description="Fibrobacter succinogenes major paralogous" evidence="2">
    <location>
        <begin position="41"/>
        <end position="245"/>
    </location>
</feature>
<evidence type="ECO:0000256" key="1">
    <source>
        <dbReference type="SAM" id="SignalP"/>
    </source>
</evidence>
<protein>
    <recommendedName>
        <fullName evidence="2">Fibrobacter succinogenes major paralogous domain-containing protein</fullName>
    </recommendedName>
</protein>
<sequence>MAILLVTYLLLPRVNALAGECDVSTICGESCNYGGQIYNTVLIGNQCWFKENLDVGTMIGNFDIPDNTAPTPNDPNTVSKWCFNDSSSYCTSEGGLYTWAEANGLAGSCNATSCSVPTPNQGICPNGWHVPTDTEFYTLESYLTTPGQTCDPTRGDWDCSDAGAKLQLGGISGFDAISAGNHETNGNLSFFDKREPSIHFWSSSPCLICSDYGHSYNRSLYGLGSADRVSRGWSGNVHGASVRCLSDAIVIGSPTSKNECKNKGWMSFNNPSFKNQGACVSYVESNRSK</sequence>
<feature type="signal peptide" evidence="1">
    <location>
        <begin position="1"/>
        <end position="18"/>
    </location>
</feature>
<dbReference type="NCBIfam" id="TIGR02145">
    <property type="entry name" value="Fib_succ_major"/>
    <property type="match status" value="1"/>
</dbReference>
<dbReference type="Pfam" id="PF09603">
    <property type="entry name" value="Fib_succ_major"/>
    <property type="match status" value="1"/>
</dbReference>